<dbReference type="EMBL" id="JADIKF010000039">
    <property type="protein sequence ID" value="MBM7130656.1"/>
    <property type="molecule type" value="Genomic_DNA"/>
</dbReference>
<gene>
    <name evidence="1" type="ORF">ISS99_14045</name>
</gene>
<evidence type="ECO:0000313" key="1">
    <source>
        <dbReference type="EMBL" id="MBM7130656.1"/>
    </source>
</evidence>
<protein>
    <submittedName>
        <fullName evidence="1">DUF5076 domain-containing protein</fullName>
    </submittedName>
</protein>
<proteinExistence type="predicted"/>
<dbReference type="Gene3D" id="3.30.2370.10">
    <property type="entry name" value="putative pyruvate dehydrogenase"/>
    <property type="match status" value="1"/>
</dbReference>
<comment type="caution">
    <text evidence="1">The sequence shown here is derived from an EMBL/GenBank/DDBJ whole genome shotgun (WGS) entry which is preliminary data.</text>
</comment>
<accession>A0ABS2KHK6</accession>
<dbReference type="InterPro" id="IPR031796">
    <property type="entry name" value="DUF5076"/>
</dbReference>
<organism evidence="1 2">
    <name type="scientific">Dyella mobilis</name>
    <dbReference type="NCBI Taxonomy" id="1849582"/>
    <lineage>
        <taxon>Bacteria</taxon>
        <taxon>Pseudomonadati</taxon>
        <taxon>Pseudomonadota</taxon>
        <taxon>Gammaproteobacteria</taxon>
        <taxon>Lysobacterales</taxon>
        <taxon>Rhodanobacteraceae</taxon>
        <taxon>Dyella</taxon>
    </lineage>
</organism>
<dbReference type="RefSeq" id="WP_204632218.1">
    <property type="nucleotide sequence ID" value="NZ_BSOC01000002.1"/>
</dbReference>
<sequence length="110" mass="11893">MLKELLVPPSALDDPHAVEMVRVWIAQGKLESSIKVGMYAESTDIAEDFAWGVILADLARHISNALQSGYGFTGDVLERIKTSFLDELGAPTSAVQGAFVDEGSLQSKDR</sequence>
<evidence type="ECO:0000313" key="2">
    <source>
        <dbReference type="Proteomes" id="UP001430193"/>
    </source>
</evidence>
<dbReference type="Pfam" id="PF16826">
    <property type="entry name" value="DUF5076"/>
    <property type="match status" value="1"/>
</dbReference>
<reference evidence="1" key="1">
    <citation type="submission" date="2020-10" db="EMBL/GenBank/DDBJ databases">
        <title>Phylogeny of dyella-like bacteria.</title>
        <authorList>
            <person name="Fu J."/>
        </authorList>
    </citation>
    <scope>NUCLEOTIDE SEQUENCE</scope>
    <source>
        <strain evidence="1">DHON07</strain>
    </source>
</reference>
<dbReference type="Proteomes" id="UP001430193">
    <property type="component" value="Unassembled WGS sequence"/>
</dbReference>
<name>A0ABS2KHK6_9GAMM</name>
<keyword evidence="2" id="KW-1185">Reference proteome</keyword>